<organism evidence="1 2">
    <name type="scientific">Rhizobium pisi</name>
    <dbReference type="NCBI Taxonomy" id="574561"/>
    <lineage>
        <taxon>Bacteria</taxon>
        <taxon>Pseudomonadati</taxon>
        <taxon>Pseudomonadota</taxon>
        <taxon>Alphaproteobacteria</taxon>
        <taxon>Hyphomicrobiales</taxon>
        <taxon>Rhizobiaceae</taxon>
        <taxon>Rhizobium/Agrobacterium group</taxon>
        <taxon>Rhizobium</taxon>
    </lineage>
</organism>
<proteinExistence type="predicted"/>
<protein>
    <submittedName>
        <fullName evidence="1">Uncharacterized protein</fullName>
    </submittedName>
</protein>
<dbReference type="Proteomes" id="UP000518315">
    <property type="component" value="Unassembled WGS sequence"/>
</dbReference>
<accession>A0A7W5G1K7</accession>
<sequence length="160" mass="18102">MSNSQCRRNDDLQQDLLSGSCEGALYGRHMGREAADQEVVGNLAPPLLEPIDVRLKAASGSNQARPVENSMSGRGLVEHLFDRRDWDEHPHRVCRQRLEAVFFVKLYSSLGPLCITAIQDIEHDDRRTYFIRYTRYSRQAVDQQVAAVSAASEFQVATDH</sequence>
<gene>
    <name evidence="1" type="ORF">FHS26_004785</name>
</gene>
<reference evidence="1 2" key="1">
    <citation type="submission" date="2020-08" db="EMBL/GenBank/DDBJ databases">
        <title>Genomic Encyclopedia of Type Strains, Phase III (KMG-III): the genomes of soil and plant-associated and newly described type strains.</title>
        <authorList>
            <person name="Whitman W."/>
        </authorList>
    </citation>
    <scope>NUCLEOTIDE SEQUENCE [LARGE SCALE GENOMIC DNA]</scope>
    <source>
        <strain evidence="1 2">CECT 4113</strain>
    </source>
</reference>
<keyword evidence="2" id="KW-1185">Reference proteome</keyword>
<name>A0A7W5G1K7_9HYPH</name>
<dbReference type="EMBL" id="JACHXH010000018">
    <property type="protein sequence ID" value="MBB3137027.1"/>
    <property type="molecule type" value="Genomic_DNA"/>
</dbReference>
<comment type="caution">
    <text evidence="1">The sequence shown here is derived from an EMBL/GenBank/DDBJ whole genome shotgun (WGS) entry which is preliminary data.</text>
</comment>
<dbReference type="AlphaFoldDB" id="A0A7W5G1K7"/>
<evidence type="ECO:0000313" key="1">
    <source>
        <dbReference type="EMBL" id="MBB3137027.1"/>
    </source>
</evidence>
<evidence type="ECO:0000313" key="2">
    <source>
        <dbReference type="Proteomes" id="UP000518315"/>
    </source>
</evidence>